<evidence type="ECO:0000256" key="1">
    <source>
        <dbReference type="ARBA" id="ARBA00009275"/>
    </source>
</evidence>
<dbReference type="PANTHER" id="PTHR46124">
    <property type="entry name" value="D-AMINOACYL-TRNA DEACYLASE"/>
    <property type="match status" value="1"/>
</dbReference>
<evidence type="ECO:0000313" key="5">
    <source>
        <dbReference type="EMBL" id="SNT72216.1"/>
    </source>
</evidence>
<dbReference type="RefSeq" id="WP_183234031.1">
    <property type="nucleotide sequence ID" value="NZ_FZQA01000002.1"/>
</dbReference>
<evidence type="ECO:0000256" key="4">
    <source>
        <dbReference type="PIRSR" id="PIRSR005902-1"/>
    </source>
</evidence>
<dbReference type="Pfam" id="PF01026">
    <property type="entry name" value="TatD_DNase"/>
    <property type="match status" value="1"/>
</dbReference>
<dbReference type="NCBIfam" id="TIGR00010">
    <property type="entry name" value="YchF/TatD family DNA exonuclease"/>
    <property type="match status" value="1"/>
</dbReference>
<dbReference type="PIRSF" id="PIRSF005902">
    <property type="entry name" value="DNase_TatD"/>
    <property type="match status" value="1"/>
</dbReference>
<dbReference type="GO" id="GO:0016788">
    <property type="term" value="F:hydrolase activity, acting on ester bonds"/>
    <property type="evidence" value="ECO:0007669"/>
    <property type="project" value="InterPro"/>
</dbReference>
<sequence length="263" mass="29314">MLIDSHVNLHSEKFADDLDAVIARAREAGVRAMLTISDRLESTEAIKTIADWRAGIWRSVGVHPHHAKDFPDLDAKTLIELAEDERVVGIGECGLDFHYEYSDRDAQAQVFRAHIEAARETGLPLVIHARDADDAVRTMLEEERRKGAFVPLLHCYTGGPELARAALDMGGYISFSGIITFRNADDIRAVAKDAPLERVIIETDCPYLAPVPMRGRRNEPAFLVHVAEKLAEIRGIGFDDAAQTTTGNFFRLFARARREEIVP</sequence>
<keyword evidence="2 4" id="KW-0479">Metal-binding</keyword>
<dbReference type="Proteomes" id="UP000198346">
    <property type="component" value="Unassembled WGS sequence"/>
</dbReference>
<evidence type="ECO:0000313" key="6">
    <source>
        <dbReference type="Proteomes" id="UP000198346"/>
    </source>
</evidence>
<dbReference type="InterPro" id="IPR001130">
    <property type="entry name" value="TatD-like"/>
</dbReference>
<dbReference type="CDD" id="cd01310">
    <property type="entry name" value="TatD_DNAse"/>
    <property type="match status" value="1"/>
</dbReference>
<feature type="binding site" evidence="4">
    <location>
        <position position="6"/>
    </location>
    <ligand>
        <name>a divalent metal cation</name>
        <dbReference type="ChEBI" id="CHEBI:60240"/>
        <label>1</label>
    </ligand>
</feature>
<dbReference type="FunFam" id="3.20.20.140:FF:000005">
    <property type="entry name" value="TatD family hydrolase"/>
    <property type="match status" value="1"/>
</dbReference>
<dbReference type="GO" id="GO:0046872">
    <property type="term" value="F:metal ion binding"/>
    <property type="evidence" value="ECO:0007669"/>
    <property type="project" value="UniProtKB-KW"/>
</dbReference>
<feature type="binding site" evidence="4">
    <location>
        <position position="154"/>
    </location>
    <ligand>
        <name>a divalent metal cation</name>
        <dbReference type="ChEBI" id="CHEBI:60240"/>
        <label>2</label>
    </ligand>
</feature>
<feature type="binding site" evidence="4">
    <location>
        <position position="204"/>
    </location>
    <ligand>
        <name>a divalent metal cation</name>
        <dbReference type="ChEBI" id="CHEBI:60240"/>
        <label>1</label>
    </ligand>
</feature>
<protein>
    <submittedName>
        <fullName evidence="5">Sec-independent protein translocase TatD</fullName>
    </submittedName>
</protein>
<evidence type="ECO:0000256" key="3">
    <source>
        <dbReference type="ARBA" id="ARBA00022801"/>
    </source>
</evidence>
<accession>A0A239PQM8</accession>
<dbReference type="SUPFAM" id="SSF51556">
    <property type="entry name" value="Metallo-dependent hydrolases"/>
    <property type="match status" value="1"/>
</dbReference>
<keyword evidence="3" id="KW-0378">Hydrolase</keyword>
<comment type="similarity">
    <text evidence="1">Belongs to the metallo-dependent hydrolases superfamily. TatD-type hydrolase family.</text>
</comment>
<dbReference type="InterPro" id="IPR032466">
    <property type="entry name" value="Metal_Hydrolase"/>
</dbReference>
<proteinExistence type="inferred from homology"/>
<dbReference type="PANTHER" id="PTHR46124:SF2">
    <property type="entry name" value="D-AMINOACYL-TRNA DEACYLASE"/>
    <property type="match status" value="1"/>
</dbReference>
<dbReference type="PROSITE" id="PS01090">
    <property type="entry name" value="TATD_2"/>
    <property type="match status" value="1"/>
</dbReference>
<feature type="binding site" evidence="4">
    <location>
        <position position="128"/>
    </location>
    <ligand>
        <name>a divalent metal cation</name>
        <dbReference type="ChEBI" id="CHEBI:60240"/>
        <label>2</label>
    </ligand>
</feature>
<dbReference type="InterPro" id="IPR015991">
    <property type="entry name" value="TatD/YcfH-like"/>
</dbReference>
<reference evidence="5 6" key="1">
    <citation type="submission" date="2017-07" db="EMBL/GenBank/DDBJ databases">
        <authorList>
            <person name="Sun Z.S."/>
            <person name="Albrecht U."/>
            <person name="Echele G."/>
            <person name="Lee C.C."/>
        </authorList>
    </citation>
    <scope>NUCLEOTIDE SEQUENCE [LARGE SCALE GENOMIC DNA]</scope>
    <source>
        <strain evidence="5 6">CGMCC 1.12710</strain>
    </source>
</reference>
<name>A0A239PQM8_9PROT</name>
<dbReference type="AlphaFoldDB" id="A0A239PQM8"/>
<dbReference type="GO" id="GO:0004536">
    <property type="term" value="F:DNA nuclease activity"/>
    <property type="evidence" value="ECO:0007669"/>
    <property type="project" value="InterPro"/>
</dbReference>
<feature type="binding site" evidence="4">
    <location>
        <position position="92"/>
    </location>
    <ligand>
        <name>a divalent metal cation</name>
        <dbReference type="ChEBI" id="CHEBI:60240"/>
        <label>1</label>
    </ligand>
</feature>
<dbReference type="EMBL" id="FZQA01000002">
    <property type="protein sequence ID" value="SNT72216.1"/>
    <property type="molecule type" value="Genomic_DNA"/>
</dbReference>
<dbReference type="Gene3D" id="3.20.20.140">
    <property type="entry name" value="Metal-dependent hydrolases"/>
    <property type="match status" value="1"/>
</dbReference>
<evidence type="ECO:0000256" key="2">
    <source>
        <dbReference type="ARBA" id="ARBA00022723"/>
    </source>
</evidence>
<gene>
    <name evidence="5" type="ORF">SAMN06297382_1253</name>
</gene>
<keyword evidence="6" id="KW-1185">Reference proteome</keyword>
<organism evidence="5 6">
    <name type="scientific">Amphiplicatus metriothermophilus</name>
    <dbReference type="NCBI Taxonomy" id="1519374"/>
    <lineage>
        <taxon>Bacteria</taxon>
        <taxon>Pseudomonadati</taxon>
        <taxon>Pseudomonadota</taxon>
        <taxon>Alphaproteobacteria</taxon>
        <taxon>Parvularculales</taxon>
        <taxon>Parvularculaceae</taxon>
        <taxon>Amphiplicatus</taxon>
    </lineage>
</organism>
<dbReference type="GO" id="GO:0005829">
    <property type="term" value="C:cytosol"/>
    <property type="evidence" value="ECO:0007669"/>
    <property type="project" value="TreeGrafter"/>
</dbReference>
<dbReference type="InterPro" id="IPR018228">
    <property type="entry name" value="DNase_TatD-rel_CS"/>
</dbReference>